<gene>
    <name evidence="5 9" type="primary">truB</name>
    <name evidence="9" type="ORF">D9V73_01735</name>
</gene>
<feature type="domain" description="Pseudouridine synthase II N-terminal" evidence="6">
    <location>
        <begin position="31"/>
        <end position="178"/>
    </location>
</feature>
<comment type="similarity">
    <text evidence="2 5">Belongs to the pseudouridine synthase TruB family. Type 1 subfamily.</text>
</comment>
<dbReference type="InterPro" id="IPR014780">
    <property type="entry name" value="tRNA_psdUridine_synth_TruB"/>
</dbReference>
<dbReference type="InterPro" id="IPR015240">
    <property type="entry name" value="tRNA_sdUridine_synth_fam1_C"/>
</dbReference>
<feature type="active site" description="Nucleophile" evidence="5">
    <location>
        <position position="46"/>
    </location>
</feature>
<dbReference type="GO" id="GO:1990481">
    <property type="term" value="P:mRNA pseudouridine synthesis"/>
    <property type="evidence" value="ECO:0007669"/>
    <property type="project" value="TreeGrafter"/>
</dbReference>
<proteinExistence type="inferred from homology"/>
<evidence type="ECO:0000259" key="7">
    <source>
        <dbReference type="Pfam" id="PF09157"/>
    </source>
</evidence>
<keyword evidence="4 5" id="KW-0413">Isomerase</keyword>
<organism evidence="9 10">
    <name type="scientific">Buchnera aphidicola subsp. Melaphis rhois</name>
    <dbReference type="NCBI Taxonomy" id="118103"/>
    <lineage>
        <taxon>Bacteria</taxon>
        <taxon>Pseudomonadati</taxon>
        <taxon>Pseudomonadota</taxon>
        <taxon>Gammaproteobacteria</taxon>
        <taxon>Enterobacterales</taxon>
        <taxon>Erwiniaceae</taxon>
        <taxon>Buchnera</taxon>
    </lineage>
</organism>
<dbReference type="InterPro" id="IPR002501">
    <property type="entry name" value="PsdUridine_synth_N"/>
</dbReference>
<feature type="domain" description="tRNA pseudouridylate synthase B C-terminal" evidence="8">
    <location>
        <begin position="179"/>
        <end position="243"/>
    </location>
</feature>
<evidence type="ECO:0000256" key="2">
    <source>
        <dbReference type="ARBA" id="ARBA00005642"/>
    </source>
</evidence>
<dbReference type="GO" id="GO:0003723">
    <property type="term" value="F:RNA binding"/>
    <property type="evidence" value="ECO:0007669"/>
    <property type="project" value="InterPro"/>
</dbReference>
<evidence type="ECO:0000256" key="3">
    <source>
        <dbReference type="ARBA" id="ARBA00022694"/>
    </source>
</evidence>
<dbReference type="SUPFAM" id="SSF88697">
    <property type="entry name" value="PUA domain-like"/>
    <property type="match status" value="1"/>
</dbReference>
<dbReference type="Pfam" id="PF09157">
    <property type="entry name" value="TruB-C_2"/>
    <property type="match status" value="1"/>
</dbReference>
<feature type="binding site" evidence="5">
    <location>
        <position position="177"/>
    </location>
    <ligand>
        <name>substrate</name>
    </ligand>
</feature>
<dbReference type="GO" id="GO:0160148">
    <property type="term" value="F:tRNA pseudouridine(55) synthase activity"/>
    <property type="evidence" value="ECO:0007669"/>
    <property type="project" value="UniProtKB-EC"/>
</dbReference>
<feature type="binding site" evidence="5">
    <location>
        <position position="41"/>
    </location>
    <ligand>
        <name>substrate</name>
    </ligand>
</feature>
<dbReference type="HAMAP" id="MF_01080">
    <property type="entry name" value="TruB_bact"/>
    <property type="match status" value="1"/>
</dbReference>
<feature type="binding site" evidence="5">
    <location>
        <position position="74"/>
    </location>
    <ligand>
        <name>substrate</name>
    </ligand>
</feature>
<dbReference type="Pfam" id="PF16198">
    <property type="entry name" value="TruB_C_2"/>
    <property type="match status" value="1"/>
</dbReference>
<evidence type="ECO:0000256" key="4">
    <source>
        <dbReference type="ARBA" id="ARBA00023235"/>
    </source>
</evidence>
<dbReference type="OrthoDB" id="9802309at2"/>
<feature type="binding site" evidence="5">
    <location>
        <position position="198"/>
    </location>
    <ligand>
        <name>substrate</name>
    </ligand>
</feature>
<feature type="domain" description="tRNA pseudouridine synthase II TruB subfamily 1 C-terminal" evidence="7">
    <location>
        <begin position="247"/>
        <end position="304"/>
    </location>
</feature>
<sequence length="307" mass="34970">MCLNKIKVINGILLVDKPSNCSSNNILQKVKKILNIKKAGHTGSLDPIATGMLPICCGEATKFSQFLINIDKCYRVIARLGQTTTTSDSEGKIIKIRMVNFSFLKLMNILNSFQGDIHQIPSMYSAIKYKGKPLYKYARKGISVPRKSRKITIYKLKYINYYNFFLELEITCSKGTYIRTLIEDIGENLGCGAHVIELRRLRVGNYPISKMITINKLQSLNSCSFKSFFKELSKFLISLDTPVSIFPEINISTHESYKIKNGEKIKVFCKLSSVFFRITEGKNRRFIGIGRINSSQELLPYRLILDT</sequence>
<name>A0A4D6Y2M0_BUCMH</name>
<dbReference type="Pfam" id="PF01509">
    <property type="entry name" value="TruB_N"/>
    <property type="match status" value="1"/>
</dbReference>
<dbReference type="InterPro" id="IPR032819">
    <property type="entry name" value="TruB_C"/>
</dbReference>
<dbReference type="RefSeq" id="WP_158336565.1">
    <property type="nucleotide sequence ID" value="NZ_CP033004.1"/>
</dbReference>
<evidence type="ECO:0000313" key="10">
    <source>
        <dbReference type="Proteomes" id="UP000298566"/>
    </source>
</evidence>
<comment type="catalytic activity">
    <reaction evidence="1 5">
        <text>uridine(55) in tRNA = pseudouridine(55) in tRNA</text>
        <dbReference type="Rhea" id="RHEA:42532"/>
        <dbReference type="Rhea" id="RHEA-COMP:10101"/>
        <dbReference type="Rhea" id="RHEA-COMP:10102"/>
        <dbReference type="ChEBI" id="CHEBI:65314"/>
        <dbReference type="ChEBI" id="CHEBI:65315"/>
        <dbReference type="EC" id="5.4.99.25"/>
    </reaction>
</comment>
<dbReference type="CDD" id="cd21152">
    <property type="entry name" value="PUA_TruB_bacterial"/>
    <property type="match status" value="1"/>
</dbReference>
<keyword evidence="3 5" id="KW-0819">tRNA processing</keyword>
<evidence type="ECO:0000313" key="9">
    <source>
        <dbReference type="EMBL" id="QCI23357.1"/>
    </source>
</evidence>
<dbReference type="Gene3D" id="2.30.130.10">
    <property type="entry name" value="PUA domain"/>
    <property type="match status" value="1"/>
</dbReference>
<dbReference type="InterPro" id="IPR036974">
    <property type="entry name" value="PUA_sf"/>
</dbReference>
<reference evidence="9 10" key="1">
    <citation type="submission" date="2018-10" db="EMBL/GenBank/DDBJ databases">
        <title>Comparative functional genomics of the obligate endosymbiont Buchnera aphidicola.</title>
        <authorList>
            <person name="Chong R.A."/>
        </authorList>
    </citation>
    <scope>NUCLEOTIDE SEQUENCE [LARGE SCALE GENOMIC DNA]</scope>
    <source>
        <strain evidence="9 10">Mrh</strain>
    </source>
</reference>
<dbReference type="EMBL" id="CP033004">
    <property type="protein sequence ID" value="QCI23357.1"/>
    <property type="molecule type" value="Genomic_DNA"/>
</dbReference>
<comment type="function">
    <text evidence="5">Responsible for synthesis of pseudouridine from uracil-55 in the psi GC loop of transfer RNAs.</text>
</comment>
<dbReference type="SUPFAM" id="SSF55120">
    <property type="entry name" value="Pseudouridine synthase"/>
    <property type="match status" value="1"/>
</dbReference>
<evidence type="ECO:0000256" key="1">
    <source>
        <dbReference type="ARBA" id="ARBA00000385"/>
    </source>
</evidence>
<dbReference type="InterPro" id="IPR015947">
    <property type="entry name" value="PUA-like_sf"/>
</dbReference>
<dbReference type="EC" id="5.4.99.25" evidence="5"/>
<dbReference type="PANTHER" id="PTHR13767">
    <property type="entry name" value="TRNA-PSEUDOURIDINE SYNTHASE"/>
    <property type="match status" value="1"/>
</dbReference>
<accession>A0A4D6Y2M0</accession>
<dbReference type="PANTHER" id="PTHR13767:SF2">
    <property type="entry name" value="PSEUDOURIDYLATE SYNTHASE TRUB1"/>
    <property type="match status" value="1"/>
</dbReference>
<dbReference type="AlphaFoldDB" id="A0A4D6Y2M0"/>
<evidence type="ECO:0000259" key="8">
    <source>
        <dbReference type="Pfam" id="PF16198"/>
    </source>
</evidence>
<dbReference type="Gene3D" id="3.30.2350.10">
    <property type="entry name" value="Pseudouridine synthase"/>
    <property type="match status" value="1"/>
</dbReference>
<dbReference type="Proteomes" id="UP000298566">
    <property type="component" value="Chromosome"/>
</dbReference>
<dbReference type="CDD" id="cd02573">
    <property type="entry name" value="PseudoU_synth_EcTruB"/>
    <property type="match status" value="1"/>
</dbReference>
<evidence type="ECO:0000259" key="6">
    <source>
        <dbReference type="Pfam" id="PF01509"/>
    </source>
</evidence>
<protein>
    <recommendedName>
        <fullName evidence="5">tRNA pseudouridine synthase B</fullName>
        <ecNumber evidence="5">5.4.99.25</ecNumber>
    </recommendedName>
    <alternativeName>
        <fullName evidence="5">tRNA pseudouridine(55) synthase</fullName>
        <shortName evidence="5">Psi55 synthase</shortName>
    </alternativeName>
    <alternativeName>
        <fullName evidence="5">tRNA pseudouridylate synthase</fullName>
    </alternativeName>
    <alternativeName>
        <fullName evidence="5">tRNA-uridine isomerase</fullName>
    </alternativeName>
</protein>
<evidence type="ECO:0000256" key="5">
    <source>
        <dbReference type="HAMAP-Rule" id="MF_01080"/>
    </source>
</evidence>
<dbReference type="NCBIfam" id="TIGR00431">
    <property type="entry name" value="TruB"/>
    <property type="match status" value="1"/>
</dbReference>
<dbReference type="GO" id="GO:0031119">
    <property type="term" value="P:tRNA pseudouridine synthesis"/>
    <property type="evidence" value="ECO:0007669"/>
    <property type="project" value="UniProtKB-UniRule"/>
</dbReference>
<dbReference type="InterPro" id="IPR020103">
    <property type="entry name" value="PsdUridine_synth_cat_dom_sf"/>
</dbReference>